<feature type="region of interest" description="Disordered" evidence="1">
    <location>
        <begin position="1"/>
        <end position="96"/>
    </location>
</feature>
<sequence>MPSTPHCRCQTPTPNQTPSGKSINKPGNCIPGPGQPRKTTIGRGKQPLRDDSVPTTTTFIPQITGSSAYNWRRTAHNPPPPPPPPPEGTPLPHAASSDTALILAEMKAQRDEEKLRRERNDI</sequence>
<evidence type="ECO:0000256" key="1">
    <source>
        <dbReference type="SAM" id="MobiDB-lite"/>
    </source>
</evidence>
<evidence type="ECO:0000313" key="2">
    <source>
        <dbReference type="EMBL" id="PLW21099.1"/>
    </source>
</evidence>
<protein>
    <submittedName>
        <fullName evidence="3">Uncharacterized protein</fullName>
    </submittedName>
</protein>
<feature type="compositionally biased region" description="Polar residues" evidence="1">
    <location>
        <begin position="53"/>
        <end position="69"/>
    </location>
</feature>
<feature type="compositionally biased region" description="Pro residues" evidence="1">
    <location>
        <begin position="77"/>
        <end position="89"/>
    </location>
</feature>
<accession>A0A2N5VC59</accession>
<gene>
    <name evidence="3" type="ORF">PCASD_08176</name>
    <name evidence="2" type="ORF">PCASD_21750</name>
</gene>
<dbReference type="Proteomes" id="UP000235392">
    <property type="component" value="Unassembled WGS sequence"/>
</dbReference>
<reference evidence="3 4" key="1">
    <citation type="submission" date="2017-11" db="EMBL/GenBank/DDBJ databases">
        <title>De novo assembly and phasing of dikaryotic genomes from two isolates of Puccinia coronata f. sp. avenae, the causal agent of oat crown rust.</title>
        <authorList>
            <person name="Miller M.E."/>
            <person name="Zhang Y."/>
            <person name="Omidvar V."/>
            <person name="Sperschneider J."/>
            <person name="Schwessinger B."/>
            <person name="Raley C."/>
            <person name="Palmer J.M."/>
            <person name="Garnica D."/>
            <person name="Upadhyaya N."/>
            <person name="Rathjen J."/>
            <person name="Taylor J.M."/>
            <person name="Park R.F."/>
            <person name="Dodds P.N."/>
            <person name="Hirsch C.D."/>
            <person name="Kianian S.F."/>
            <person name="Figueroa M."/>
        </authorList>
    </citation>
    <scope>NUCLEOTIDE SEQUENCE [LARGE SCALE GENOMIC DNA]</scope>
    <source>
        <strain evidence="3">12SD80</strain>
    </source>
</reference>
<comment type="caution">
    <text evidence="3">The sequence shown here is derived from an EMBL/GenBank/DDBJ whole genome shotgun (WGS) entry which is preliminary data.</text>
</comment>
<evidence type="ECO:0000313" key="4">
    <source>
        <dbReference type="Proteomes" id="UP000235392"/>
    </source>
</evidence>
<evidence type="ECO:0000313" key="3">
    <source>
        <dbReference type="EMBL" id="PLW47578.1"/>
    </source>
</evidence>
<feature type="compositionally biased region" description="Polar residues" evidence="1">
    <location>
        <begin position="10"/>
        <end position="22"/>
    </location>
</feature>
<proteinExistence type="predicted"/>
<name>A0A2N5VC59_9BASI</name>
<dbReference type="EMBL" id="PGCI01000689">
    <property type="protein sequence ID" value="PLW21099.1"/>
    <property type="molecule type" value="Genomic_DNA"/>
</dbReference>
<organism evidence="3 4">
    <name type="scientific">Puccinia coronata f. sp. avenae</name>
    <dbReference type="NCBI Taxonomy" id="200324"/>
    <lineage>
        <taxon>Eukaryota</taxon>
        <taxon>Fungi</taxon>
        <taxon>Dikarya</taxon>
        <taxon>Basidiomycota</taxon>
        <taxon>Pucciniomycotina</taxon>
        <taxon>Pucciniomycetes</taxon>
        <taxon>Pucciniales</taxon>
        <taxon>Pucciniaceae</taxon>
        <taxon>Puccinia</taxon>
    </lineage>
</organism>
<dbReference type="AlphaFoldDB" id="A0A2N5VC59"/>
<dbReference type="EMBL" id="PGCI01000030">
    <property type="protein sequence ID" value="PLW47578.1"/>
    <property type="molecule type" value="Genomic_DNA"/>
</dbReference>